<feature type="transmembrane region" description="Helical" evidence="8">
    <location>
        <begin position="6"/>
        <end position="24"/>
    </location>
</feature>
<comment type="subcellular location">
    <subcellularLocation>
        <location evidence="1 8">Cell membrane</location>
        <topology evidence="1 8">Multi-pass membrane protein</topology>
    </subcellularLocation>
</comment>
<evidence type="ECO:0000256" key="7">
    <source>
        <dbReference type="ARBA" id="ARBA00023136"/>
    </source>
</evidence>
<evidence type="ECO:0000256" key="1">
    <source>
        <dbReference type="ARBA" id="ARBA00004651"/>
    </source>
</evidence>
<dbReference type="EMBL" id="CXWD01000004">
    <property type="protein sequence ID" value="CTQ66463.1"/>
    <property type="molecule type" value="Genomic_DNA"/>
</dbReference>
<keyword evidence="3" id="KW-0813">Transport</keyword>
<proteinExistence type="inferred from homology"/>
<dbReference type="STRING" id="388408.LAX5112_00977"/>
<gene>
    <name evidence="9" type="ORF">LAX5112_00977</name>
</gene>
<evidence type="ECO:0000256" key="5">
    <source>
        <dbReference type="ARBA" id="ARBA00022692"/>
    </source>
</evidence>
<sequence length="251" mass="26360">MNSPELYLIATAVFVLAGVVKGTVGMGLPAISLGLMTVFVGVEVAIVLILWPTFLTNLWQAVYGGHLKALTKRLWPFLAAASATLILGTFILTTAPQGVPDLVLGALMIAYAVPMLAGLRLHIPSEWERPIGVVLGALNGIFSGLTGAYTVPGVMYLQALGLDRDELVQAMGLLFLSATVMLALALGGFGLLEFEGAVQSLLLTVPALAGVCMGQRLRGRLSDAGFRRAFLGAILCLGVYLVPLGIWRLAG</sequence>
<evidence type="ECO:0000256" key="2">
    <source>
        <dbReference type="ARBA" id="ARBA00009142"/>
    </source>
</evidence>
<organism evidence="9 10">
    <name type="scientific">Roseibium alexandrii</name>
    <dbReference type="NCBI Taxonomy" id="388408"/>
    <lineage>
        <taxon>Bacteria</taxon>
        <taxon>Pseudomonadati</taxon>
        <taxon>Pseudomonadota</taxon>
        <taxon>Alphaproteobacteria</taxon>
        <taxon>Hyphomicrobiales</taxon>
        <taxon>Stappiaceae</taxon>
        <taxon>Roseibium</taxon>
    </lineage>
</organism>
<evidence type="ECO:0000256" key="6">
    <source>
        <dbReference type="ARBA" id="ARBA00022989"/>
    </source>
</evidence>
<feature type="transmembrane region" description="Helical" evidence="8">
    <location>
        <begin position="131"/>
        <end position="151"/>
    </location>
</feature>
<keyword evidence="6 8" id="KW-1133">Transmembrane helix</keyword>
<keyword evidence="4 8" id="KW-1003">Cell membrane</keyword>
<feature type="transmembrane region" description="Helical" evidence="8">
    <location>
        <begin position="102"/>
        <end position="119"/>
    </location>
</feature>
<dbReference type="GO" id="GO:0005886">
    <property type="term" value="C:plasma membrane"/>
    <property type="evidence" value="ECO:0007669"/>
    <property type="project" value="UniProtKB-SubCell"/>
</dbReference>
<reference evidence="10" key="1">
    <citation type="submission" date="2015-07" db="EMBL/GenBank/DDBJ databases">
        <authorList>
            <person name="Rodrigo-Torres Lidia"/>
            <person name="Arahal R.David."/>
        </authorList>
    </citation>
    <scope>NUCLEOTIDE SEQUENCE [LARGE SCALE GENOMIC DNA]</scope>
    <source>
        <strain evidence="10">CECT 5112</strain>
    </source>
</reference>
<dbReference type="RefSeq" id="WP_055670889.1">
    <property type="nucleotide sequence ID" value="NZ_CXWD01000004.1"/>
</dbReference>
<evidence type="ECO:0000313" key="10">
    <source>
        <dbReference type="Proteomes" id="UP000053235"/>
    </source>
</evidence>
<dbReference type="InterPro" id="IPR002781">
    <property type="entry name" value="TM_pro_TauE-like"/>
</dbReference>
<keyword evidence="7 8" id="KW-0472">Membrane</keyword>
<accession>A0A0M6ZY59</accession>
<keyword evidence="5 8" id="KW-0812">Transmembrane</keyword>
<evidence type="ECO:0000256" key="4">
    <source>
        <dbReference type="ARBA" id="ARBA00022475"/>
    </source>
</evidence>
<dbReference type="InterPro" id="IPR052017">
    <property type="entry name" value="TSUP"/>
</dbReference>
<evidence type="ECO:0000256" key="3">
    <source>
        <dbReference type="ARBA" id="ARBA00022448"/>
    </source>
</evidence>
<evidence type="ECO:0000256" key="8">
    <source>
        <dbReference type="RuleBase" id="RU363041"/>
    </source>
</evidence>
<dbReference type="PANTHER" id="PTHR30269:SF32">
    <property type="entry name" value="MEMBRANE TRANSPORTER PROTEIN-RELATED"/>
    <property type="match status" value="1"/>
</dbReference>
<name>A0A0M6ZY59_9HYPH</name>
<feature type="transmembrane region" description="Helical" evidence="8">
    <location>
        <begin position="172"/>
        <end position="192"/>
    </location>
</feature>
<comment type="similarity">
    <text evidence="2 8">Belongs to the 4-toluene sulfonate uptake permease (TSUP) (TC 2.A.102) family.</text>
</comment>
<dbReference type="AlphaFoldDB" id="A0A0M6ZY59"/>
<dbReference type="PANTHER" id="PTHR30269">
    <property type="entry name" value="TRANSMEMBRANE PROTEIN YFCA"/>
    <property type="match status" value="1"/>
</dbReference>
<evidence type="ECO:0000313" key="9">
    <source>
        <dbReference type="EMBL" id="CTQ66463.1"/>
    </source>
</evidence>
<keyword evidence="10" id="KW-1185">Reference proteome</keyword>
<feature type="transmembrane region" description="Helical" evidence="8">
    <location>
        <begin position="229"/>
        <end position="250"/>
    </location>
</feature>
<feature type="transmembrane region" description="Helical" evidence="8">
    <location>
        <begin position="31"/>
        <end position="54"/>
    </location>
</feature>
<dbReference type="Pfam" id="PF01925">
    <property type="entry name" value="TauE"/>
    <property type="match status" value="1"/>
</dbReference>
<protein>
    <recommendedName>
        <fullName evidence="8">Probable membrane transporter protein</fullName>
    </recommendedName>
</protein>
<feature type="transmembrane region" description="Helical" evidence="8">
    <location>
        <begin position="74"/>
        <end position="95"/>
    </location>
</feature>
<dbReference type="Proteomes" id="UP000053235">
    <property type="component" value="Unassembled WGS sequence"/>
</dbReference>
<dbReference type="OrthoDB" id="9800873at2"/>